<dbReference type="SMART" id="SM00308">
    <property type="entry name" value="LH2"/>
    <property type="match status" value="1"/>
</dbReference>
<organism evidence="14 15">
    <name type="scientific">Pleurodeles waltl</name>
    <name type="common">Iberian ribbed newt</name>
    <dbReference type="NCBI Taxonomy" id="8319"/>
    <lineage>
        <taxon>Eukaryota</taxon>
        <taxon>Metazoa</taxon>
        <taxon>Chordata</taxon>
        <taxon>Craniata</taxon>
        <taxon>Vertebrata</taxon>
        <taxon>Euteleostomi</taxon>
        <taxon>Amphibia</taxon>
        <taxon>Batrachia</taxon>
        <taxon>Caudata</taxon>
        <taxon>Salamandroidea</taxon>
        <taxon>Salamandridae</taxon>
        <taxon>Pleurodelinae</taxon>
        <taxon>Pleurodeles</taxon>
    </lineage>
</organism>
<evidence type="ECO:0000256" key="10">
    <source>
        <dbReference type="PIRSR" id="PIRSR601885-3"/>
    </source>
</evidence>
<feature type="binding site" evidence="9">
    <location>
        <position position="39"/>
    </location>
    <ligand>
        <name>Ca(2+)</name>
        <dbReference type="ChEBI" id="CHEBI:29108"/>
        <label>2</label>
    </ligand>
</feature>
<comment type="caution">
    <text evidence="14">The sequence shown here is derived from an EMBL/GenBank/DDBJ whole genome shotgun (WGS) entry which is preliminary data.</text>
</comment>
<evidence type="ECO:0000259" key="13">
    <source>
        <dbReference type="PROSITE" id="PS51393"/>
    </source>
</evidence>
<comment type="caution">
    <text evidence="11">Lacks conserved residue(s) required for the propagation of feature annotation.</text>
</comment>
<evidence type="ECO:0000259" key="12">
    <source>
        <dbReference type="PROSITE" id="PS50095"/>
    </source>
</evidence>
<evidence type="ECO:0000256" key="7">
    <source>
        <dbReference type="ARBA" id="ARBA00023002"/>
    </source>
</evidence>
<gene>
    <name evidence="14" type="ORF">NDU88_004670</name>
</gene>
<dbReference type="Gene3D" id="1.20.245.10">
    <property type="entry name" value="Lipoxygenase-1, Domain 5"/>
    <property type="match status" value="1"/>
</dbReference>
<dbReference type="InterPro" id="IPR013819">
    <property type="entry name" value="LipOase_C"/>
</dbReference>
<evidence type="ECO:0000256" key="11">
    <source>
        <dbReference type="PROSITE-ProRule" id="PRU00152"/>
    </source>
</evidence>
<name>A0AAV7L7D4_PLEWA</name>
<dbReference type="SUPFAM" id="SSF48484">
    <property type="entry name" value="Lipoxigenase"/>
    <property type="match status" value="1"/>
</dbReference>
<evidence type="ECO:0000256" key="2">
    <source>
        <dbReference type="ARBA" id="ARBA00005189"/>
    </source>
</evidence>
<evidence type="ECO:0000256" key="8">
    <source>
        <dbReference type="ARBA" id="ARBA00023098"/>
    </source>
</evidence>
<evidence type="ECO:0000313" key="15">
    <source>
        <dbReference type="Proteomes" id="UP001066276"/>
    </source>
</evidence>
<feature type="binding site" evidence="9">
    <location>
        <position position="80"/>
    </location>
    <ligand>
        <name>Ca(2+)</name>
        <dbReference type="ChEBI" id="CHEBI:29108"/>
        <label>1</label>
    </ligand>
</feature>
<feature type="domain" description="Lipoxygenase" evidence="13">
    <location>
        <begin position="120"/>
        <end position="225"/>
    </location>
</feature>
<keyword evidence="4" id="KW-0963">Cytoplasm</keyword>
<dbReference type="SUPFAM" id="SSF49723">
    <property type="entry name" value="Lipase/lipooxygenase domain (PLAT/LH2 domain)"/>
    <property type="match status" value="1"/>
</dbReference>
<sequence length="225" mass="25796">MAVYKIQVVTGTAFQASSLDCISITLVGSQGEGQKQSLDHFGCDFQPGATNEYQINENQDLGDIIFIRLHKDPFSFFPEDSWFCNKVIVESPTGKIYHFPCYCWLEGYLTLEVPEGTASLSSAEIQNPILLKQRRSELKMRQEVYKWKVYYKGFPKCIDVESSKELDSNLKYSITKFLTFGLHGTSSLLEIKLKGFYGSKQSWNSLEDFRRVFWTHKTPASEYVS</sequence>
<dbReference type="InterPro" id="IPR000907">
    <property type="entry name" value="LipOase"/>
</dbReference>
<evidence type="ECO:0000256" key="4">
    <source>
        <dbReference type="ARBA" id="ARBA00022490"/>
    </source>
</evidence>
<comment type="pathway">
    <text evidence="2">Lipid metabolism.</text>
</comment>
<dbReference type="InterPro" id="IPR001024">
    <property type="entry name" value="PLAT/LH2_dom"/>
</dbReference>
<evidence type="ECO:0000256" key="6">
    <source>
        <dbReference type="ARBA" id="ARBA00022964"/>
    </source>
</evidence>
<dbReference type="GO" id="GO:0005737">
    <property type="term" value="C:cytoplasm"/>
    <property type="evidence" value="ECO:0007669"/>
    <property type="project" value="UniProtKB-SubCell"/>
</dbReference>
<dbReference type="GO" id="GO:0005506">
    <property type="term" value="F:iron ion binding"/>
    <property type="evidence" value="ECO:0007669"/>
    <property type="project" value="InterPro"/>
</dbReference>
<reference evidence="14" key="1">
    <citation type="journal article" date="2022" name="bioRxiv">
        <title>Sequencing and chromosome-scale assembly of the giantPleurodeles waltlgenome.</title>
        <authorList>
            <person name="Brown T."/>
            <person name="Elewa A."/>
            <person name="Iarovenko S."/>
            <person name="Subramanian E."/>
            <person name="Araus A.J."/>
            <person name="Petzold A."/>
            <person name="Susuki M."/>
            <person name="Suzuki K.-i.T."/>
            <person name="Hayashi T."/>
            <person name="Toyoda A."/>
            <person name="Oliveira C."/>
            <person name="Osipova E."/>
            <person name="Leigh N.D."/>
            <person name="Simon A."/>
            <person name="Yun M.H."/>
        </authorList>
    </citation>
    <scope>NUCLEOTIDE SEQUENCE</scope>
    <source>
        <strain evidence="14">20211129_DDA</strain>
        <tissue evidence="14">Liver</tissue>
    </source>
</reference>
<dbReference type="InterPro" id="IPR001885">
    <property type="entry name" value="LipOase_mml"/>
</dbReference>
<accession>A0AAV7L7D4</accession>
<keyword evidence="5 9" id="KW-0479">Metal-binding</keyword>
<dbReference type="FunFam" id="2.60.60.20:FF:000002">
    <property type="entry name" value="Arachidonate 5-lipoxygenase a"/>
    <property type="match status" value="1"/>
</dbReference>
<evidence type="ECO:0000256" key="9">
    <source>
        <dbReference type="PIRSR" id="PIRSR601885-2"/>
    </source>
</evidence>
<keyword evidence="7" id="KW-0560">Oxidoreductase</keyword>
<dbReference type="GO" id="GO:0034440">
    <property type="term" value="P:lipid oxidation"/>
    <property type="evidence" value="ECO:0007669"/>
    <property type="project" value="InterPro"/>
</dbReference>
<feature type="site" description="Essential for stabilizing binding to COTL1" evidence="10">
    <location>
        <position position="104"/>
    </location>
</feature>
<dbReference type="Proteomes" id="UP001066276">
    <property type="component" value="Chromosome 12"/>
</dbReference>
<dbReference type="Pfam" id="PF01477">
    <property type="entry name" value="PLAT"/>
    <property type="match status" value="1"/>
</dbReference>
<protein>
    <submittedName>
        <fullName evidence="14">Uncharacterized protein</fullName>
    </submittedName>
</protein>
<proteinExistence type="inferred from homology"/>
<evidence type="ECO:0000313" key="14">
    <source>
        <dbReference type="EMBL" id="KAJ1084523.1"/>
    </source>
</evidence>
<dbReference type="EMBL" id="JANPWB010000016">
    <property type="protein sequence ID" value="KAJ1084523.1"/>
    <property type="molecule type" value="Genomic_DNA"/>
</dbReference>
<keyword evidence="8" id="KW-0443">Lipid metabolism</keyword>
<dbReference type="Gene3D" id="2.60.60.20">
    <property type="entry name" value="PLAT/LH2 domain"/>
    <property type="match status" value="1"/>
</dbReference>
<evidence type="ECO:0000256" key="5">
    <source>
        <dbReference type="ARBA" id="ARBA00022723"/>
    </source>
</evidence>
<keyword evidence="6" id="KW-0223">Dioxygenase</keyword>
<evidence type="ECO:0000256" key="1">
    <source>
        <dbReference type="ARBA" id="ARBA00004496"/>
    </source>
</evidence>
<dbReference type="PROSITE" id="PS51393">
    <property type="entry name" value="LIPOXYGENASE_3"/>
    <property type="match status" value="1"/>
</dbReference>
<dbReference type="PRINTS" id="PR00467">
    <property type="entry name" value="MAMLPOXGNASE"/>
</dbReference>
<dbReference type="InterPro" id="IPR036226">
    <property type="entry name" value="LipOase_C_sf"/>
</dbReference>
<dbReference type="InterPro" id="IPR036392">
    <property type="entry name" value="PLAT/LH2_dom_sf"/>
</dbReference>
<evidence type="ECO:0000256" key="3">
    <source>
        <dbReference type="ARBA" id="ARBA00009419"/>
    </source>
</evidence>
<dbReference type="PANTHER" id="PTHR11771">
    <property type="entry name" value="LIPOXYGENASE"/>
    <property type="match status" value="1"/>
</dbReference>
<comment type="similarity">
    <text evidence="3">Belongs to the lipoxygenase family.</text>
</comment>
<comment type="subcellular location">
    <subcellularLocation>
        <location evidence="1">Cytoplasm</location>
    </subcellularLocation>
</comment>
<dbReference type="PROSITE" id="PS50095">
    <property type="entry name" value="PLAT"/>
    <property type="match status" value="1"/>
</dbReference>
<dbReference type="AlphaFoldDB" id="A0AAV7L7D4"/>
<feature type="domain" description="PLAT" evidence="12">
    <location>
        <begin position="2"/>
        <end position="119"/>
    </location>
</feature>
<dbReference type="GO" id="GO:0016702">
    <property type="term" value="F:oxidoreductase activity, acting on single donors with incorporation of molecular oxygen, incorporation of two atoms of oxygen"/>
    <property type="evidence" value="ECO:0007669"/>
    <property type="project" value="InterPro"/>
</dbReference>
<keyword evidence="15" id="KW-1185">Reference proteome</keyword>
<keyword evidence="9" id="KW-0106">Calcium</keyword>